<dbReference type="PANTHER" id="PTHR47052:SF3">
    <property type="entry name" value="INGRESSION PROTEIN 1"/>
    <property type="match status" value="1"/>
</dbReference>
<name>A0A7N0T3T7_KALFE</name>
<dbReference type="InterPro" id="IPR035892">
    <property type="entry name" value="C2_domain_sf"/>
</dbReference>
<sequence>MLGMLIPPFQAQTHSSLDLGKTLDMDVFLNHSSFSSSSSFNAPSNCRSIQGQILEVTVVAGNRLTNTERFTKQDPYVYVEYGSTKKRTRTCKDGGVNPVFHDKFQFELIEGLHKLTVRVLNRNRFTAHQFIGSGTVYLDEVLAKGCQEYSCNLLREDNRSAGEITLILRYPNAQKTETECIPSPPRPPPFQPQPSFYQAPPPQYHPPPTYPCYERPPPPPQSAYPPPASSWPHFAPPGPFHGSYPPPPSPPPPYY</sequence>
<dbReference type="InterPro" id="IPR052981">
    <property type="entry name" value="Ingression_C2_domain"/>
</dbReference>
<dbReference type="PROSITE" id="PS50004">
    <property type="entry name" value="C2"/>
    <property type="match status" value="1"/>
</dbReference>
<dbReference type="Gramene" id="Kaladp0020s0159.1.v1.1">
    <property type="protein sequence ID" value="Kaladp0020s0159.1.v1.1"/>
    <property type="gene ID" value="Kaladp0020s0159.v1.1"/>
</dbReference>
<dbReference type="Pfam" id="PF00168">
    <property type="entry name" value="C2"/>
    <property type="match status" value="1"/>
</dbReference>
<organism evidence="3 4">
    <name type="scientific">Kalanchoe fedtschenkoi</name>
    <name type="common">Lavender scallops</name>
    <name type="synonym">South American air plant</name>
    <dbReference type="NCBI Taxonomy" id="63787"/>
    <lineage>
        <taxon>Eukaryota</taxon>
        <taxon>Viridiplantae</taxon>
        <taxon>Streptophyta</taxon>
        <taxon>Embryophyta</taxon>
        <taxon>Tracheophyta</taxon>
        <taxon>Spermatophyta</taxon>
        <taxon>Magnoliopsida</taxon>
        <taxon>eudicotyledons</taxon>
        <taxon>Gunneridae</taxon>
        <taxon>Pentapetalae</taxon>
        <taxon>Saxifragales</taxon>
        <taxon>Crassulaceae</taxon>
        <taxon>Kalanchoe</taxon>
    </lineage>
</organism>
<evidence type="ECO:0000313" key="3">
    <source>
        <dbReference type="EnsemblPlants" id="Kaladp0020s0159.1.v1.1"/>
    </source>
</evidence>
<dbReference type="OMA" id="NCHDCHG"/>
<dbReference type="EnsemblPlants" id="Kaladp0020s0159.1.v1.1">
    <property type="protein sequence ID" value="Kaladp0020s0159.1.v1.1"/>
    <property type="gene ID" value="Kaladp0020s0159.v1.1"/>
</dbReference>
<protein>
    <recommendedName>
        <fullName evidence="2">C2 domain-containing protein</fullName>
    </recommendedName>
</protein>
<dbReference type="Gene3D" id="2.60.40.150">
    <property type="entry name" value="C2 domain"/>
    <property type="match status" value="1"/>
</dbReference>
<dbReference type="InterPro" id="IPR000008">
    <property type="entry name" value="C2_dom"/>
</dbReference>
<evidence type="ECO:0000313" key="4">
    <source>
        <dbReference type="Proteomes" id="UP000594263"/>
    </source>
</evidence>
<dbReference type="AlphaFoldDB" id="A0A7N0T3T7"/>
<evidence type="ECO:0000256" key="1">
    <source>
        <dbReference type="SAM" id="MobiDB-lite"/>
    </source>
</evidence>
<evidence type="ECO:0000259" key="2">
    <source>
        <dbReference type="PROSITE" id="PS50004"/>
    </source>
</evidence>
<accession>A0A7N0T3T7</accession>
<feature type="compositionally biased region" description="Pro residues" evidence="1">
    <location>
        <begin position="182"/>
        <end position="192"/>
    </location>
</feature>
<feature type="domain" description="C2" evidence="2">
    <location>
        <begin position="35"/>
        <end position="153"/>
    </location>
</feature>
<feature type="compositionally biased region" description="Pro residues" evidence="1">
    <location>
        <begin position="199"/>
        <end position="255"/>
    </location>
</feature>
<dbReference type="SUPFAM" id="SSF49562">
    <property type="entry name" value="C2 domain (Calcium/lipid-binding domain, CaLB)"/>
    <property type="match status" value="1"/>
</dbReference>
<reference evidence="3" key="1">
    <citation type="submission" date="2021-01" db="UniProtKB">
        <authorList>
            <consortium name="EnsemblPlants"/>
        </authorList>
    </citation>
    <scope>IDENTIFICATION</scope>
</reference>
<dbReference type="Proteomes" id="UP000594263">
    <property type="component" value="Unplaced"/>
</dbReference>
<dbReference type="PANTHER" id="PTHR47052">
    <property type="entry name" value="CONSERVED SERINE PROLINE-RICH PROTEIN (AFU_ORTHOLOGUE AFUA_2G01790)"/>
    <property type="match status" value="1"/>
</dbReference>
<feature type="region of interest" description="Disordered" evidence="1">
    <location>
        <begin position="176"/>
        <end position="255"/>
    </location>
</feature>
<keyword evidence="4" id="KW-1185">Reference proteome</keyword>
<dbReference type="SMART" id="SM00239">
    <property type="entry name" value="C2"/>
    <property type="match status" value="1"/>
</dbReference>
<dbReference type="CDD" id="cd00030">
    <property type="entry name" value="C2"/>
    <property type="match status" value="1"/>
</dbReference>
<proteinExistence type="predicted"/>